<dbReference type="GO" id="GO:0008270">
    <property type="term" value="F:zinc ion binding"/>
    <property type="evidence" value="ECO:0007669"/>
    <property type="project" value="UniProtKB-UniRule"/>
</dbReference>
<organism evidence="5 6">
    <name type="scientific">Culex pipiens pipiens</name>
    <name type="common">Northern house mosquito</name>
    <dbReference type="NCBI Taxonomy" id="38569"/>
    <lineage>
        <taxon>Eukaryota</taxon>
        <taxon>Metazoa</taxon>
        <taxon>Ecdysozoa</taxon>
        <taxon>Arthropoda</taxon>
        <taxon>Hexapoda</taxon>
        <taxon>Insecta</taxon>
        <taxon>Pterygota</taxon>
        <taxon>Neoptera</taxon>
        <taxon>Endopterygota</taxon>
        <taxon>Diptera</taxon>
        <taxon>Nematocera</taxon>
        <taxon>Culicoidea</taxon>
        <taxon>Culicidae</taxon>
        <taxon>Culicinae</taxon>
        <taxon>Culicini</taxon>
        <taxon>Culex</taxon>
        <taxon>Culex</taxon>
    </lineage>
</organism>
<feature type="binding site" evidence="1">
    <location>
        <position position="196"/>
    </location>
    <ligand>
        <name>Zn(2+)</name>
        <dbReference type="ChEBI" id="CHEBI:29105"/>
        <note>catalytic</note>
    </ligand>
</feature>
<sequence>MKLFLVLLVICLIVLTVESQNNGRGRGNGNGNGRGNGQGRRKYKHRPPSSDVGARLRKWKKGVNKEFPHEMGADEYNEFDIMVPPAHAANYELPESGRTRWTNGIIPYLIIGTYSPAEVDMIKKVMQTFADNTCVRFVPWNNEALYLKINNSVTGCWSHVGMYSFNDYNLANLQNPNCMNPSTITHELMHAVGFHHEFTRPDRDDWISIDTTALALKRQTPEWIQTNFGKMSTDQADTFGIDYYYGSCMHYSKYAGAWNYSRPVVMNTKPWERNDFGCLNGLTAIDIKAINRAYECPGSV</sequence>
<comment type="caution">
    <text evidence="5">The sequence shown here is derived from an EMBL/GenBank/DDBJ whole genome shotgun (WGS) entry which is preliminary data.</text>
</comment>
<evidence type="ECO:0000256" key="1">
    <source>
        <dbReference type="PROSITE-ProRule" id="PRU01211"/>
    </source>
</evidence>
<dbReference type="PRINTS" id="PR00480">
    <property type="entry name" value="ASTACIN"/>
</dbReference>
<dbReference type="SUPFAM" id="SSF55486">
    <property type="entry name" value="Metalloproteases ('zincins'), catalytic domain"/>
    <property type="match status" value="1"/>
</dbReference>
<feature type="binding site" evidence="1">
    <location>
        <position position="186"/>
    </location>
    <ligand>
        <name>Zn(2+)</name>
        <dbReference type="ChEBI" id="CHEBI:29105"/>
        <note>catalytic</note>
    </ligand>
</feature>
<feature type="active site" evidence="1">
    <location>
        <position position="187"/>
    </location>
</feature>
<evidence type="ECO:0000313" key="5">
    <source>
        <dbReference type="EMBL" id="KAL1375723.1"/>
    </source>
</evidence>
<comment type="cofactor">
    <cofactor evidence="1 2">
        <name>Zn(2+)</name>
        <dbReference type="ChEBI" id="CHEBI:29105"/>
    </cofactor>
    <text evidence="1 2">Binds 1 zinc ion per subunit.</text>
</comment>
<keyword evidence="1 2" id="KW-0645">Protease</keyword>
<dbReference type="InterPro" id="IPR001506">
    <property type="entry name" value="Peptidase_M12A"/>
</dbReference>
<dbReference type="PROSITE" id="PS51864">
    <property type="entry name" value="ASTACIN"/>
    <property type="match status" value="1"/>
</dbReference>
<dbReference type="EC" id="3.4.24.-" evidence="2"/>
<dbReference type="EMBL" id="JBEHCU010012259">
    <property type="protein sequence ID" value="KAL1375723.1"/>
    <property type="molecule type" value="Genomic_DNA"/>
</dbReference>
<keyword evidence="1 2" id="KW-0862">Zinc</keyword>
<dbReference type="Gene3D" id="3.40.390.10">
    <property type="entry name" value="Collagenase (Catalytic Domain)"/>
    <property type="match status" value="1"/>
</dbReference>
<name>A0ABD1CH81_CULPP</name>
<dbReference type="GO" id="GO:0006508">
    <property type="term" value="P:proteolysis"/>
    <property type="evidence" value="ECO:0007669"/>
    <property type="project" value="UniProtKB-KW"/>
</dbReference>
<feature type="compositionally biased region" description="Gly residues" evidence="3">
    <location>
        <begin position="24"/>
        <end position="38"/>
    </location>
</feature>
<accession>A0ABD1CH81</accession>
<feature type="domain" description="Peptidase M12A" evidence="4">
    <location>
        <begin position="88"/>
        <end position="297"/>
    </location>
</feature>
<keyword evidence="2" id="KW-0732">Signal</keyword>
<dbReference type="PANTHER" id="PTHR10127:SF883">
    <property type="entry name" value="ZINC METALLOPROTEINASE NAS-8"/>
    <property type="match status" value="1"/>
</dbReference>
<dbReference type="CDD" id="cd04280">
    <property type="entry name" value="ZnMc_astacin_like"/>
    <property type="match status" value="1"/>
</dbReference>
<dbReference type="InterPro" id="IPR006026">
    <property type="entry name" value="Peptidase_Metallo"/>
</dbReference>
<dbReference type="Pfam" id="PF01400">
    <property type="entry name" value="Astacin"/>
    <property type="match status" value="1"/>
</dbReference>
<reference evidence="5 6" key="1">
    <citation type="submission" date="2024-05" db="EMBL/GenBank/DDBJ databases">
        <title>Culex pipiens pipiens assembly and annotation.</title>
        <authorList>
            <person name="Alout H."/>
            <person name="Durand T."/>
        </authorList>
    </citation>
    <scope>NUCLEOTIDE SEQUENCE [LARGE SCALE GENOMIC DNA]</scope>
    <source>
        <strain evidence="5">HA-2024</strain>
        <tissue evidence="5">Whole body</tissue>
    </source>
</reference>
<dbReference type="InterPro" id="IPR024079">
    <property type="entry name" value="MetalloPept_cat_dom_sf"/>
</dbReference>
<dbReference type="PANTHER" id="PTHR10127">
    <property type="entry name" value="DISCOIDIN, CUB, EGF, LAMININ , AND ZINC METALLOPROTEASE DOMAIN CONTAINING"/>
    <property type="match status" value="1"/>
</dbReference>
<evidence type="ECO:0000259" key="4">
    <source>
        <dbReference type="PROSITE" id="PS51864"/>
    </source>
</evidence>
<comment type="caution">
    <text evidence="1">Lacks conserved residue(s) required for the propagation of feature annotation.</text>
</comment>
<evidence type="ECO:0000256" key="2">
    <source>
        <dbReference type="RuleBase" id="RU361183"/>
    </source>
</evidence>
<dbReference type="GO" id="GO:0004222">
    <property type="term" value="F:metalloendopeptidase activity"/>
    <property type="evidence" value="ECO:0007669"/>
    <property type="project" value="UniProtKB-UniRule"/>
</dbReference>
<keyword evidence="1 2" id="KW-0482">Metalloprotease</keyword>
<keyword evidence="1" id="KW-1015">Disulfide bond</keyword>
<feature type="region of interest" description="Disordered" evidence="3">
    <location>
        <begin position="22"/>
        <end position="52"/>
    </location>
</feature>
<keyword evidence="1 2" id="KW-0479">Metal-binding</keyword>
<dbReference type="InterPro" id="IPR034035">
    <property type="entry name" value="Astacin-like_dom"/>
</dbReference>
<dbReference type="Proteomes" id="UP001562425">
    <property type="component" value="Unassembled WGS sequence"/>
</dbReference>
<feature type="binding site" evidence="1">
    <location>
        <position position="190"/>
    </location>
    <ligand>
        <name>Zn(2+)</name>
        <dbReference type="ChEBI" id="CHEBI:29105"/>
        <note>catalytic</note>
    </ligand>
</feature>
<dbReference type="SMART" id="SM00235">
    <property type="entry name" value="ZnMc"/>
    <property type="match status" value="1"/>
</dbReference>
<evidence type="ECO:0000313" key="6">
    <source>
        <dbReference type="Proteomes" id="UP001562425"/>
    </source>
</evidence>
<protein>
    <recommendedName>
        <fullName evidence="2">Metalloendopeptidase</fullName>
        <ecNumber evidence="2">3.4.24.-</ecNumber>
    </recommendedName>
</protein>
<feature type="disulfide bond" evidence="1">
    <location>
        <begin position="156"/>
        <end position="178"/>
    </location>
</feature>
<keyword evidence="1 2" id="KW-0378">Hydrolase</keyword>
<proteinExistence type="predicted"/>
<feature type="chain" id="PRO_5044527376" description="Metalloendopeptidase" evidence="2">
    <location>
        <begin position="20"/>
        <end position="300"/>
    </location>
</feature>
<keyword evidence="6" id="KW-1185">Reference proteome</keyword>
<evidence type="ECO:0000256" key="3">
    <source>
        <dbReference type="SAM" id="MobiDB-lite"/>
    </source>
</evidence>
<dbReference type="AlphaFoldDB" id="A0ABD1CH81"/>
<gene>
    <name evidence="5" type="ORF">pipiens_001100</name>
</gene>
<feature type="signal peptide" evidence="2">
    <location>
        <begin position="1"/>
        <end position="19"/>
    </location>
</feature>